<dbReference type="EMBL" id="JABXBU010002228">
    <property type="protein sequence ID" value="KAF8771220.1"/>
    <property type="molecule type" value="Genomic_DNA"/>
</dbReference>
<dbReference type="PANTHER" id="PTHR43544">
    <property type="entry name" value="SHORT-CHAIN DEHYDROGENASE/REDUCTASE"/>
    <property type="match status" value="1"/>
</dbReference>
<comment type="caution">
    <text evidence="1">The sequence shown here is derived from an EMBL/GenBank/DDBJ whole genome shotgun (WGS) entry which is preliminary data.</text>
</comment>
<name>A0A8T0EEZ8_ARGBR</name>
<dbReference type="InterPro" id="IPR002347">
    <property type="entry name" value="SDR_fam"/>
</dbReference>
<keyword evidence="2" id="KW-1185">Reference proteome</keyword>
<reference evidence="1" key="1">
    <citation type="journal article" date="2020" name="bioRxiv">
        <title>Chromosome-level reference genome of the European wasp spider Argiope bruennichi: a resource for studies on range expansion and evolutionary adaptation.</title>
        <authorList>
            <person name="Sheffer M.M."/>
            <person name="Hoppe A."/>
            <person name="Krehenwinkel H."/>
            <person name="Uhl G."/>
            <person name="Kuss A.W."/>
            <person name="Jensen L."/>
            <person name="Jensen C."/>
            <person name="Gillespie R.G."/>
            <person name="Hoff K.J."/>
            <person name="Prost S."/>
        </authorList>
    </citation>
    <scope>NUCLEOTIDE SEQUENCE</scope>
</reference>
<gene>
    <name evidence="1" type="ORF">HNY73_018668</name>
</gene>
<evidence type="ECO:0000313" key="1">
    <source>
        <dbReference type="EMBL" id="KAF8771220.1"/>
    </source>
</evidence>
<evidence type="ECO:0000313" key="2">
    <source>
        <dbReference type="Proteomes" id="UP000807504"/>
    </source>
</evidence>
<dbReference type="PRINTS" id="PR00081">
    <property type="entry name" value="GDHRDH"/>
</dbReference>
<protein>
    <submittedName>
        <fullName evidence="1">C-factor like protein</fullName>
    </submittedName>
</protein>
<sequence length="193" mass="21468">MDIRNANDIESAQKAVEERVRDKGLNLLINNAGVLKHQGFPEITEENLLFHFTTNTIGPVMVLKKMLPLLQRAANHKTTGMCISRSAVLNLSSTLGCITTAMDEVFSEFLSVMGYRVSKVALNMAMRIAAFKIKEQGILIVNMCPGWVKTDMGTDRALIEVEESVSDMIKTLPELNESHHGSYLDRNGKVINF</sequence>
<dbReference type="Proteomes" id="UP000807504">
    <property type="component" value="Unassembled WGS sequence"/>
</dbReference>
<dbReference type="GO" id="GO:0016491">
    <property type="term" value="F:oxidoreductase activity"/>
    <property type="evidence" value="ECO:0007669"/>
    <property type="project" value="TreeGrafter"/>
</dbReference>
<organism evidence="1 2">
    <name type="scientific">Argiope bruennichi</name>
    <name type="common">Wasp spider</name>
    <name type="synonym">Aranea bruennichi</name>
    <dbReference type="NCBI Taxonomy" id="94029"/>
    <lineage>
        <taxon>Eukaryota</taxon>
        <taxon>Metazoa</taxon>
        <taxon>Ecdysozoa</taxon>
        <taxon>Arthropoda</taxon>
        <taxon>Chelicerata</taxon>
        <taxon>Arachnida</taxon>
        <taxon>Araneae</taxon>
        <taxon>Araneomorphae</taxon>
        <taxon>Entelegynae</taxon>
        <taxon>Araneoidea</taxon>
        <taxon>Araneidae</taxon>
        <taxon>Argiope</taxon>
    </lineage>
</organism>
<dbReference type="InterPro" id="IPR036291">
    <property type="entry name" value="NAD(P)-bd_dom_sf"/>
</dbReference>
<accession>A0A8T0EEZ8</accession>
<dbReference type="InterPro" id="IPR051468">
    <property type="entry name" value="Fungal_SecMetab_SDRs"/>
</dbReference>
<dbReference type="GO" id="GO:0005737">
    <property type="term" value="C:cytoplasm"/>
    <property type="evidence" value="ECO:0007669"/>
    <property type="project" value="TreeGrafter"/>
</dbReference>
<proteinExistence type="predicted"/>
<dbReference type="SUPFAM" id="SSF51735">
    <property type="entry name" value="NAD(P)-binding Rossmann-fold domains"/>
    <property type="match status" value="1"/>
</dbReference>
<dbReference type="Gene3D" id="3.40.50.720">
    <property type="entry name" value="NAD(P)-binding Rossmann-like Domain"/>
    <property type="match status" value="1"/>
</dbReference>
<dbReference type="Pfam" id="PF00106">
    <property type="entry name" value="adh_short"/>
    <property type="match status" value="1"/>
</dbReference>
<dbReference type="PANTHER" id="PTHR43544:SF33">
    <property type="entry name" value="C-FACTOR"/>
    <property type="match status" value="1"/>
</dbReference>
<dbReference type="AlphaFoldDB" id="A0A8T0EEZ8"/>
<reference evidence="1" key="2">
    <citation type="submission" date="2020-06" db="EMBL/GenBank/DDBJ databases">
        <authorList>
            <person name="Sheffer M."/>
        </authorList>
    </citation>
    <scope>NUCLEOTIDE SEQUENCE</scope>
</reference>